<dbReference type="Gene3D" id="1.10.40.30">
    <property type="entry name" value="Fumarase/aspartase (C-terminal domain)"/>
    <property type="match status" value="1"/>
</dbReference>
<evidence type="ECO:0000259" key="10">
    <source>
        <dbReference type="Pfam" id="PF00206"/>
    </source>
</evidence>
<evidence type="ECO:0000256" key="6">
    <source>
        <dbReference type="ARBA" id="ARBA00022755"/>
    </source>
</evidence>
<dbReference type="EMBL" id="JBBJCI010000227">
    <property type="protein sequence ID" value="KAK7238960.1"/>
    <property type="molecule type" value="Genomic_DNA"/>
</dbReference>
<dbReference type="InterPro" id="IPR047136">
    <property type="entry name" value="PurB_bact"/>
</dbReference>
<evidence type="ECO:0000256" key="1">
    <source>
        <dbReference type="ARBA" id="ARBA00004706"/>
    </source>
</evidence>
<evidence type="ECO:0000313" key="13">
    <source>
        <dbReference type="Proteomes" id="UP001363151"/>
    </source>
</evidence>
<comment type="similarity">
    <text evidence="3 9">Belongs to the lyase 1 family. Adenylosuccinate lyase subfamily.</text>
</comment>
<evidence type="ECO:0000256" key="9">
    <source>
        <dbReference type="RuleBase" id="RU361172"/>
    </source>
</evidence>
<dbReference type="Gene3D" id="1.20.200.10">
    <property type="entry name" value="Fumarase/aspartase (Central domain)"/>
    <property type="match status" value="1"/>
</dbReference>
<dbReference type="PANTHER" id="PTHR43411">
    <property type="entry name" value="ADENYLOSUCCINATE LYASE"/>
    <property type="match status" value="1"/>
</dbReference>
<evidence type="ECO:0000313" key="12">
    <source>
        <dbReference type="EMBL" id="KAK7238960.1"/>
    </source>
</evidence>
<dbReference type="SUPFAM" id="SSF48557">
    <property type="entry name" value="L-aspartase-like"/>
    <property type="match status" value="1"/>
</dbReference>
<organism evidence="12 13">
    <name type="scientific">Aureococcus anophagefferens</name>
    <name type="common">Harmful bloom alga</name>
    <dbReference type="NCBI Taxonomy" id="44056"/>
    <lineage>
        <taxon>Eukaryota</taxon>
        <taxon>Sar</taxon>
        <taxon>Stramenopiles</taxon>
        <taxon>Ochrophyta</taxon>
        <taxon>Pelagophyceae</taxon>
        <taxon>Pelagomonadales</taxon>
        <taxon>Pelagomonadaceae</taxon>
        <taxon>Aureococcus</taxon>
    </lineage>
</organism>
<evidence type="ECO:0000256" key="5">
    <source>
        <dbReference type="ARBA" id="ARBA00017058"/>
    </source>
</evidence>
<dbReference type="PROSITE" id="PS00163">
    <property type="entry name" value="FUMARATE_LYASES"/>
    <property type="match status" value="1"/>
</dbReference>
<dbReference type="InterPro" id="IPR024083">
    <property type="entry name" value="Fumarase/histidase_N"/>
</dbReference>
<dbReference type="EC" id="4.3.2.2" evidence="4 9"/>
<protein>
    <recommendedName>
        <fullName evidence="5 9">Adenylosuccinate lyase</fullName>
        <shortName evidence="9">ASL</shortName>
        <ecNumber evidence="4 9">4.3.2.2</ecNumber>
    </recommendedName>
    <alternativeName>
        <fullName evidence="8 9">Adenylosuccinase</fullName>
    </alternativeName>
</protein>
<evidence type="ECO:0000256" key="7">
    <source>
        <dbReference type="ARBA" id="ARBA00023239"/>
    </source>
</evidence>
<dbReference type="Gene3D" id="1.10.275.10">
    <property type="entry name" value="Fumarase/aspartase (N-terminal domain)"/>
    <property type="match status" value="1"/>
</dbReference>
<dbReference type="PRINTS" id="PR00149">
    <property type="entry name" value="FUMRATELYASE"/>
</dbReference>
<evidence type="ECO:0000256" key="3">
    <source>
        <dbReference type="ARBA" id="ARBA00008273"/>
    </source>
</evidence>
<evidence type="ECO:0000256" key="4">
    <source>
        <dbReference type="ARBA" id="ARBA00012339"/>
    </source>
</evidence>
<evidence type="ECO:0000256" key="8">
    <source>
        <dbReference type="ARBA" id="ARBA00030717"/>
    </source>
</evidence>
<keyword evidence="6 9" id="KW-0658">Purine biosynthesis</keyword>
<comment type="pathway">
    <text evidence="2 9">Purine metabolism; AMP biosynthesis via de novo pathway; AMP from IMP: step 2/2.</text>
</comment>
<dbReference type="InterPro" id="IPR022761">
    <property type="entry name" value="Fumarate_lyase_N"/>
</dbReference>
<dbReference type="InterPro" id="IPR004769">
    <property type="entry name" value="Pur_lyase"/>
</dbReference>
<dbReference type="Pfam" id="PF00206">
    <property type="entry name" value="Lyase_1"/>
    <property type="match status" value="1"/>
</dbReference>
<dbReference type="PANTHER" id="PTHR43411:SF1">
    <property type="entry name" value="ADENYLOSUCCINATE LYASE"/>
    <property type="match status" value="1"/>
</dbReference>
<feature type="domain" description="Adenylosuccinate lyase PurB C-terminal" evidence="11">
    <location>
        <begin position="339"/>
        <end position="454"/>
    </location>
</feature>
<keyword evidence="13" id="KW-1185">Reference proteome</keyword>
<accession>A0ABR1FUJ1</accession>
<dbReference type="Pfam" id="PF08328">
    <property type="entry name" value="ASL_C"/>
    <property type="match status" value="1"/>
</dbReference>
<dbReference type="InterPro" id="IPR013539">
    <property type="entry name" value="PurB_C"/>
</dbReference>
<dbReference type="Proteomes" id="UP001363151">
    <property type="component" value="Unassembled WGS sequence"/>
</dbReference>
<dbReference type="InterPro" id="IPR000362">
    <property type="entry name" value="Fumarate_lyase_fam"/>
</dbReference>
<dbReference type="NCBIfam" id="TIGR00928">
    <property type="entry name" value="purB"/>
    <property type="match status" value="1"/>
</dbReference>
<dbReference type="InterPro" id="IPR020557">
    <property type="entry name" value="Fumarate_lyase_CS"/>
</dbReference>
<dbReference type="NCBIfam" id="NF006764">
    <property type="entry name" value="PRK09285.1"/>
    <property type="match status" value="1"/>
</dbReference>
<reference evidence="12 13" key="1">
    <citation type="submission" date="2024-03" db="EMBL/GenBank/DDBJ databases">
        <title>Aureococcus anophagefferens CCMP1851 and Kratosvirus quantuckense: Draft genome of a second virus-susceptible host strain in the model system.</title>
        <authorList>
            <person name="Chase E."/>
            <person name="Truchon A.R."/>
            <person name="Schepens W."/>
            <person name="Wilhelm S.W."/>
        </authorList>
    </citation>
    <scope>NUCLEOTIDE SEQUENCE [LARGE SCALE GENOMIC DNA]</scope>
    <source>
        <strain evidence="12 13">CCMP1851</strain>
    </source>
</reference>
<dbReference type="InterPro" id="IPR008948">
    <property type="entry name" value="L-Aspartase-like"/>
</dbReference>
<gene>
    <name evidence="12" type="primary">ASL</name>
    <name evidence="12" type="ORF">SO694_000263102</name>
</gene>
<name>A0ABR1FUJ1_AURAN</name>
<comment type="catalytic activity">
    <reaction evidence="9">
        <text>N(6)-(1,2-dicarboxyethyl)-AMP = fumarate + AMP</text>
        <dbReference type="Rhea" id="RHEA:16853"/>
        <dbReference type="ChEBI" id="CHEBI:29806"/>
        <dbReference type="ChEBI" id="CHEBI:57567"/>
        <dbReference type="ChEBI" id="CHEBI:456215"/>
        <dbReference type="EC" id="4.3.2.2"/>
    </reaction>
</comment>
<evidence type="ECO:0000256" key="2">
    <source>
        <dbReference type="ARBA" id="ARBA00004734"/>
    </source>
</evidence>
<evidence type="ECO:0000259" key="11">
    <source>
        <dbReference type="Pfam" id="PF08328"/>
    </source>
</evidence>
<comment type="caution">
    <text evidence="12">The sequence shown here is derived from an EMBL/GenBank/DDBJ whole genome shotgun (WGS) entry which is preliminary data.</text>
</comment>
<comment type="catalytic activity">
    <reaction evidence="9">
        <text>(2S)-2-[5-amino-1-(5-phospho-beta-D-ribosyl)imidazole-4-carboxamido]succinate = 5-amino-1-(5-phospho-beta-D-ribosyl)imidazole-4-carboxamide + fumarate</text>
        <dbReference type="Rhea" id="RHEA:23920"/>
        <dbReference type="ChEBI" id="CHEBI:29806"/>
        <dbReference type="ChEBI" id="CHEBI:58443"/>
        <dbReference type="ChEBI" id="CHEBI:58475"/>
        <dbReference type="EC" id="4.3.2.2"/>
    </reaction>
</comment>
<feature type="domain" description="Fumarate lyase N-terminal" evidence="10">
    <location>
        <begin position="15"/>
        <end position="320"/>
    </location>
</feature>
<comment type="pathway">
    <text evidence="1 9">Purine metabolism; IMP biosynthesis via de novo pathway; 5-amino-1-(5-phospho-D-ribosyl)imidazole-4-carboxamide from 5-amino-1-(5-phospho-D-ribosyl)imidazole-4-carboxylate: step 2/2.</text>
</comment>
<sequence>MAEEFELNALTPLDGRYASRVAPVRAYFSEAALIKYRVRVEVEYLVALSGAVPALADVFAGGNLAKWRGVAAQFGSADAARCKAIERTTNHDVKAVEYYLKERWDALGLPAVGKEFIHFGLTSQDVNHTAQPLMLAECARDALVPRFEELVAALKARAWEWRDLSMLARTHGQSASPTRLGKEFAVFATRLEKCVAVLKACDHGAKFGGATGGFNAHCVAFPGRDWPAFGDAFVNDVSGGLLRRQKHTTQIEHYDDLAAFCAFSRRHALCRCNTVVLDLCRDCWQYVSLAYFTQQLKAGEVGSSAMPHKVNPIDFENAEGNLGIASANLVHLAAKLPVSRLQRDLSDSTALRALGVPLGHAYLALGSCLKGLGKLRVAEANLSADLEANWAVVAEGIQTVLRREAYPNPYEALKALTRTGKPASKDDIRAFVDALDVPDAVKAELRAITPHSYVGAFDASEFEPTA</sequence>
<proteinExistence type="inferred from homology"/>
<keyword evidence="7 9" id="KW-0456">Lyase</keyword>